<keyword evidence="2" id="KW-1185">Reference proteome</keyword>
<dbReference type="EMBL" id="JAYMYQ010000001">
    <property type="protein sequence ID" value="KAK7359960.1"/>
    <property type="molecule type" value="Genomic_DNA"/>
</dbReference>
<organism evidence="1 2">
    <name type="scientific">Canavalia gladiata</name>
    <name type="common">Sword bean</name>
    <name type="synonym">Dolichos gladiatus</name>
    <dbReference type="NCBI Taxonomy" id="3824"/>
    <lineage>
        <taxon>Eukaryota</taxon>
        <taxon>Viridiplantae</taxon>
        <taxon>Streptophyta</taxon>
        <taxon>Embryophyta</taxon>
        <taxon>Tracheophyta</taxon>
        <taxon>Spermatophyta</taxon>
        <taxon>Magnoliopsida</taxon>
        <taxon>eudicotyledons</taxon>
        <taxon>Gunneridae</taxon>
        <taxon>Pentapetalae</taxon>
        <taxon>rosids</taxon>
        <taxon>fabids</taxon>
        <taxon>Fabales</taxon>
        <taxon>Fabaceae</taxon>
        <taxon>Papilionoideae</taxon>
        <taxon>50 kb inversion clade</taxon>
        <taxon>NPAAA clade</taxon>
        <taxon>indigoferoid/millettioid clade</taxon>
        <taxon>Phaseoleae</taxon>
        <taxon>Canavalia</taxon>
    </lineage>
</organism>
<name>A0AAN9R2K3_CANGL</name>
<dbReference type="Proteomes" id="UP001367508">
    <property type="component" value="Unassembled WGS sequence"/>
</dbReference>
<evidence type="ECO:0000313" key="1">
    <source>
        <dbReference type="EMBL" id="KAK7359960.1"/>
    </source>
</evidence>
<accession>A0AAN9R2K3</accession>
<sequence>MHERVGAGKEEKKTLSIGLSTLEDLFRLSQTLLLWILEGLCLWGADDKRILYYRPLADFGDIKASWKAINFRPCSLKRYDNNAVKSFFTLQDSYDFCELLRAKFEIVQIS</sequence>
<protein>
    <submittedName>
        <fullName evidence="1">Uncharacterized protein</fullName>
    </submittedName>
</protein>
<gene>
    <name evidence="1" type="ORF">VNO77_01929</name>
</gene>
<reference evidence="1 2" key="1">
    <citation type="submission" date="2024-01" db="EMBL/GenBank/DDBJ databases">
        <title>The genomes of 5 underutilized Papilionoideae crops provide insights into root nodulation and disease resistanc.</title>
        <authorList>
            <person name="Jiang F."/>
        </authorList>
    </citation>
    <scope>NUCLEOTIDE SEQUENCE [LARGE SCALE GENOMIC DNA]</scope>
    <source>
        <strain evidence="1">LVBAO_FW01</strain>
        <tissue evidence="1">Leaves</tissue>
    </source>
</reference>
<evidence type="ECO:0000313" key="2">
    <source>
        <dbReference type="Proteomes" id="UP001367508"/>
    </source>
</evidence>
<proteinExistence type="predicted"/>
<dbReference type="AlphaFoldDB" id="A0AAN9R2K3"/>
<comment type="caution">
    <text evidence="1">The sequence shown here is derived from an EMBL/GenBank/DDBJ whole genome shotgun (WGS) entry which is preliminary data.</text>
</comment>